<dbReference type="SUPFAM" id="SSF100895">
    <property type="entry name" value="Kazal-type serine protease inhibitors"/>
    <property type="match status" value="1"/>
</dbReference>
<dbReference type="WBParaSite" id="SSLN_0001102001-mRNA-1">
    <property type="protein sequence ID" value="SSLN_0001102001-mRNA-1"/>
    <property type="gene ID" value="SSLN_0001102001"/>
</dbReference>
<proteinExistence type="predicted"/>
<gene>
    <name evidence="2" type="ORF">SSLN_LOCUS10609</name>
</gene>
<accession>A0A183T2B1</accession>
<dbReference type="SMART" id="SM00280">
    <property type="entry name" value="KAZAL"/>
    <property type="match status" value="1"/>
</dbReference>
<name>A0A183T2B1_SCHSO</name>
<evidence type="ECO:0000313" key="3">
    <source>
        <dbReference type="Proteomes" id="UP000275846"/>
    </source>
</evidence>
<dbReference type="Gene3D" id="3.30.60.30">
    <property type="match status" value="1"/>
</dbReference>
<evidence type="ECO:0000313" key="2">
    <source>
        <dbReference type="EMBL" id="VDL96994.1"/>
    </source>
</evidence>
<evidence type="ECO:0000259" key="1">
    <source>
        <dbReference type="SMART" id="SM00280"/>
    </source>
</evidence>
<dbReference type="Proteomes" id="UP000275846">
    <property type="component" value="Unassembled WGS sequence"/>
</dbReference>
<dbReference type="OrthoDB" id="88467at2759"/>
<dbReference type="InterPro" id="IPR036058">
    <property type="entry name" value="Kazal_dom_sf"/>
</dbReference>
<dbReference type="InterPro" id="IPR002350">
    <property type="entry name" value="Kazal_dom"/>
</dbReference>
<protein>
    <submittedName>
        <fullName evidence="4">Kazal-like domain-containing protein</fullName>
    </submittedName>
</protein>
<feature type="domain" description="Kazal-like" evidence="1">
    <location>
        <begin position="91"/>
        <end position="134"/>
    </location>
</feature>
<dbReference type="Pfam" id="PF07648">
    <property type="entry name" value="Kazal_2"/>
    <property type="match status" value="1"/>
</dbReference>
<reference evidence="2 3" key="2">
    <citation type="submission" date="2018-11" db="EMBL/GenBank/DDBJ databases">
        <authorList>
            <consortium name="Pathogen Informatics"/>
        </authorList>
    </citation>
    <scope>NUCLEOTIDE SEQUENCE [LARGE SCALE GENOMIC DNA]</scope>
    <source>
        <strain evidence="2 3">NST_G2</strain>
    </source>
</reference>
<keyword evidence="3" id="KW-1185">Reference proteome</keyword>
<reference evidence="4" key="1">
    <citation type="submission" date="2016-06" db="UniProtKB">
        <authorList>
            <consortium name="WormBaseParasite"/>
        </authorList>
    </citation>
    <scope>IDENTIFICATION</scope>
</reference>
<dbReference type="EMBL" id="UYSU01035979">
    <property type="protein sequence ID" value="VDL96994.1"/>
    <property type="molecule type" value="Genomic_DNA"/>
</dbReference>
<sequence length="220" mass="24124">MDDVDIYLCTQMAAHMARTGSNFVCLSGFPTPPCQSKNALTGLDSVLAERADDPCAGLHCHAGAVCEIWNDPSRERVGVCTCMSISELEASGRCTRRLGRVCASNGRLYDSQCHLLQATCLQQTMVNIVSWTAVNEADCLQQATRNSKPENCHYNHNGYHQDRICHLNRPYSKTIYNKPITTTTTTTIIILTTTTMTTSTTSIASTTISATRINCSAYQN</sequence>
<evidence type="ECO:0000313" key="4">
    <source>
        <dbReference type="WBParaSite" id="SSLN_0001102001-mRNA-1"/>
    </source>
</evidence>
<organism evidence="4">
    <name type="scientific">Schistocephalus solidus</name>
    <name type="common">Tapeworm</name>
    <dbReference type="NCBI Taxonomy" id="70667"/>
    <lineage>
        <taxon>Eukaryota</taxon>
        <taxon>Metazoa</taxon>
        <taxon>Spiralia</taxon>
        <taxon>Lophotrochozoa</taxon>
        <taxon>Platyhelminthes</taxon>
        <taxon>Cestoda</taxon>
        <taxon>Eucestoda</taxon>
        <taxon>Diphyllobothriidea</taxon>
        <taxon>Diphyllobothriidae</taxon>
        <taxon>Schistocephalus</taxon>
    </lineage>
</organism>
<dbReference type="AlphaFoldDB" id="A0A183T2B1"/>